<evidence type="ECO:0000259" key="1">
    <source>
        <dbReference type="Pfam" id="PF04993"/>
    </source>
</evidence>
<dbReference type="OrthoDB" id="1524907at2"/>
<dbReference type="Proteomes" id="UP000095463">
    <property type="component" value="Unassembled WGS sequence"/>
</dbReference>
<gene>
    <name evidence="2" type="ORF">VW23_021815</name>
</gene>
<dbReference type="InterPro" id="IPR007076">
    <property type="entry name" value="TfoX_N"/>
</dbReference>
<dbReference type="Pfam" id="PF04993">
    <property type="entry name" value="TfoX_N"/>
    <property type="match status" value="1"/>
</dbReference>
<dbReference type="AlphaFoldDB" id="A0A1E5XP09"/>
<evidence type="ECO:0000313" key="2">
    <source>
        <dbReference type="EMBL" id="OEO30342.1"/>
    </source>
</evidence>
<protein>
    <submittedName>
        <fullName evidence="2">Competence protein TfoX</fullName>
    </submittedName>
</protein>
<accession>A0A1E5XP09</accession>
<dbReference type="SUPFAM" id="SSF159894">
    <property type="entry name" value="YgaC/TfoX-N like"/>
    <property type="match status" value="1"/>
</dbReference>
<organism evidence="2 3">
    <name type="scientific">Devosia insulae DS-56</name>
    <dbReference type="NCBI Taxonomy" id="1116389"/>
    <lineage>
        <taxon>Bacteria</taxon>
        <taxon>Pseudomonadati</taxon>
        <taxon>Pseudomonadota</taxon>
        <taxon>Alphaproteobacteria</taxon>
        <taxon>Hyphomicrobiales</taxon>
        <taxon>Devosiaceae</taxon>
        <taxon>Devosia</taxon>
    </lineage>
</organism>
<keyword evidence="3" id="KW-1185">Reference proteome</keyword>
<comment type="caution">
    <text evidence="2">The sequence shown here is derived from an EMBL/GenBank/DDBJ whole genome shotgun (WGS) entry which is preliminary data.</text>
</comment>
<feature type="domain" description="TfoX N-terminal" evidence="1">
    <location>
        <begin position="13"/>
        <end position="98"/>
    </location>
</feature>
<name>A0A1E5XP09_9HYPH</name>
<proteinExistence type="predicted"/>
<evidence type="ECO:0000313" key="3">
    <source>
        <dbReference type="Proteomes" id="UP000095463"/>
    </source>
</evidence>
<dbReference type="RefSeq" id="WP_069910446.1">
    <property type="nucleotide sequence ID" value="NZ_LAJE02000216.1"/>
</dbReference>
<reference evidence="2 3" key="1">
    <citation type="journal article" date="2015" name="Genome Announc.">
        <title>Genome Assemblies of Three Soil-Associated Devosia species: D. insulae, D. limi, and D. soli.</title>
        <authorList>
            <person name="Hassan Y.I."/>
            <person name="Lepp D."/>
            <person name="Zhou T."/>
        </authorList>
    </citation>
    <scope>NUCLEOTIDE SEQUENCE [LARGE SCALE GENOMIC DNA]</scope>
    <source>
        <strain evidence="2 3">DS-56</strain>
    </source>
</reference>
<dbReference type="EMBL" id="LAJE02000216">
    <property type="protein sequence ID" value="OEO30342.1"/>
    <property type="molecule type" value="Genomic_DNA"/>
</dbReference>
<sequence>MASQQSTIDYLLEQLASAGPVSAHKMFGEYGVYCDGKIVALVCDDQFFLKPTPEGRAFLADAVDEQPAYSGAKPSFRIAGERWDDAEWMAELVRVTTAALPVPKPKGKKKG</sequence>
<dbReference type="Gene3D" id="3.30.1460.30">
    <property type="entry name" value="YgaC/TfoX-N like chaperone"/>
    <property type="match status" value="1"/>
</dbReference>